<sequence>MSETTFFNLYASGQKSPIPYTT</sequence>
<accession>A0A820GUG3</accession>
<dbReference type="Proteomes" id="UP000663874">
    <property type="component" value="Unassembled WGS sequence"/>
</dbReference>
<proteinExistence type="predicted"/>
<dbReference type="AlphaFoldDB" id="A0A820GUG3"/>
<feature type="non-terminal residue" evidence="1">
    <location>
        <position position="22"/>
    </location>
</feature>
<reference evidence="1" key="1">
    <citation type="submission" date="2021-02" db="EMBL/GenBank/DDBJ databases">
        <authorList>
            <person name="Nowell W R."/>
        </authorList>
    </citation>
    <scope>NUCLEOTIDE SEQUENCE</scope>
</reference>
<dbReference type="EMBL" id="CAJOBE010029184">
    <property type="protein sequence ID" value="CAF4284352.1"/>
    <property type="molecule type" value="Genomic_DNA"/>
</dbReference>
<evidence type="ECO:0000313" key="1">
    <source>
        <dbReference type="EMBL" id="CAF4284352.1"/>
    </source>
</evidence>
<comment type="caution">
    <text evidence="1">The sequence shown here is derived from an EMBL/GenBank/DDBJ whole genome shotgun (WGS) entry which is preliminary data.</text>
</comment>
<name>A0A820GUG3_9BILA</name>
<gene>
    <name evidence="1" type="ORF">FNK824_LOCUS40021</name>
</gene>
<evidence type="ECO:0000313" key="2">
    <source>
        <dbReference type="Proteomes" id="UP000663874"/>
    </source>
</evidence>
<protein>
    <submittedName>
        <fullName evidence="1">Uncharacterized protein</fullName>
    </submittedName>
</protein>
<organism evidence="1 2">
    <name type="scientific">Rotaria sordida</name>
    <dbReference type="NCBI Taxonomy" id="392033"/>
    <lineage>
        <taxon>Eukaryota</taxon>
        <taxon>Metazoa</taxon>
        <taxon>Spiralia</taxon>
        <taxon>Gnathifera</taxon>
        <taxon>Rotifera</taxon>
        <taxon>Eurotatoria</taxon>
        <taxon>Bdelloidea</taxon>
        <taxon>Philodinida</taxon>
        <taxon>Philodinidae</taxon>
        <taxon>Rotaria</taxon>
    </lineage>
</organism>